<organism evidence="1 2">
    <name type="scientific">Fimbriiglobus ruber</name>
    <dbReference type="NCBI Taxonomy" id="1908690"/>
    <lineage>
        <taxon>Bacteria</taxon>
        <taxon>Pseudomonadati</taxon>
        <taxon>Planctomycetota</taxon>
        <taxon>Planctomycetia</taxon>
        <taxon>Gemmatales</taxon>
        <taxon>Gemmataceae</taxon>
        <taxon>Fimbriiglobus</taxon>
    </lineage>
</organism>
<dbReference type="OrthoDB" id="278790at2"/>
<evidence type="ECO:0008006" key="3">
    <source>
        <dbReference type="Google" id="ProtNLM"/>
    </source>
</evidence>
<dbReference type="Proteomes" id="UP000214646">
    <property type="component" value="Unassembled WGS sequence"/>
</dbReference>
<proteinExistence type="predicted"/>
<keyword evidence="2" id="KW-1185">Reference proteome</keyword>
<evidence type="ECO:0000313" key="1">
    <source>
        <dbReference type="EMBL" id="OWK38552.1"/>
    </source>
</evidence>
<accession>A0A225DAR5</accession>
<reference evidence="2" key="1">
    <citation type="submission" date="2017-06" db="EMBL/GenBank/DDBJ databases">
        <title>Genome analysis of Fimbriiglobus ruber SP5, the first member of the order Planctomycetales with confirmed chitinolytic capability.</title>
        <authorList>
            <person name="Ravin N.V."/>
            <person name="Rakitin A.L."/>
            <person name="Ivanova A.A."/>
            <person name="Beletsky A.V."/>
            <person name="Kulichevskaya I.S."/>
            <person name="Mardanov A.V."/>
            <person name="Dedysh S.N."/>
        </authorList>
    </citation>
    <scope>NUCLEOTIDE SEQUENCE [LARGE SCALE GENOMIC DNA]</scope>
    <source>
        <strain evidence="2">SP5</strain>
    </source>
</reference>
<protein>
    <recommendedName>
        <fullName evidence="3">DUF4261 domain-containing protein</fullName>
    </recommendedName>
</protein>
<gene>
    <name evidence="1" type="ORF">FRUB_07672</name>
</gene>
<evidence type="ECO:0000313" key="2">
    <source>
        <dbReference type="Proteomes" id="UP000214646"/>
    </source>
</evidence>
<dbReference type="AlphaFoldDB" id="A0A225DAR5"/>
<name>A0A225DAR5_9BACT</name>
<dbReference type="RefSeq" id="WP_088258324.1">
    <property type="nucleotide sequence ID" value="NZ_NIDE01000014.1"/>
</dbReference>
<comment type="caution">
    <text evidence="1">The sequence shown here is derived from an EMBL/GenBank/DDBJ whole genome shotgun (WGS) entry which is preliminary data.</text>
</comment>
<sequence>MAAAGYPDGGFRLLTARYGSNESAREREGSALASFFDRFSGTVSPAPVGELAAAPPGEEAPLSFQLLFPSLLDLNADALTAVLRDHPAAAKASVELVAVADVPGAAALVTGDGPPAAVVGLLGWGQHVIKLVGCDAPMPYGPVEVCVGPAMMAPEFKQEAARHRAHVLLYYAGTDADPLEQYVALGYAAGALARFDAVAILNEEARAAIPAPDLIPDDGEDILKTLRELPLPYLYGGFVRMDAGDPERPWVRTFANHRLGLPNLARHLGGHNETSHAFRLFAGMLGYLRQMGETFIAGDEIDLGGDGKLRMREPTESEWFLDSEDTMLVVEDAK</sequence>
<dbReference type="EMBL" id="NIDE01000014">
    <property type="protein sequence ID" value="OWK38552.1"/>
    <property type="molecule type" value="Genomic_DNA"/>
</dbReference>